<feature type="region of interest" description="Disordered" evidence="2">
    <location>
        <begin position="85"/>
        <end position="106"/>
    </location>
</feature>
<reference evidence="7" key="1">
    <citation type="submission" date="2017-01" db="EMBL/GenBank/DDBJ databases">
        <authorList>
            <person name="Varghese N."/>
            <person name="Submissions S."/>
        </authorList>
    </citation>
    <scope>NUCLEOTIDE SEQUENCE [LARGE SCALE GENOMIC DNA]</scope>
    <source>
        <strain evidence="7">ATCC 51758</strain>
    </source>
</reference>
<accession>A0A1N7B6C5</accession>
<feature type="domain" description="Doubled CXXCH motif" evidence="4">
    <location>
        <begin position="179"/>
        <end position="221"/>
    </location>
</feature>
<evidence type="ECO:0000259" key="5">
    <source>
        <dbReference type="Pfam" id="PF22678"/>
    </source>
</evidence>
<sequence length="334" mass="35763">MRKIRSLLAVLACIGSVCSGAVFAADAPKEAPKDIVLAGDAKCTSCHDEADAPGVLHIGKTKHGTRADGRTPTCTDCHGDSDKHVTYKGSDKPPKPDRTFDKQSATPVAERNAACLSCHQTDPKRHLWAGSTHERRDVACSSCHDTHTADDKVRDKRTQAEVCFACHKEQRAQVNRPSHHPIPEGKMACSDCHNPHGTTGPKLLVKDSTNATCYTCHAEKRGPFVHNHAPVTEDCANCHNPHGTVADAMLKTRPPFLCQQCHDPANHLGTIPGVAANTDLSRTVNGLATGSPAVQNNGLNSVGVTQARGCLNCHTEIHGSNSPANASKALRFWR</sequence>
<evidence type="ECO:0000256" key="2">
    <source>
        <dbReference type="SAM" id="MobiDB-lite"/>
    </source>
</evidence>
<dbReference type="STRING" id="34027.SAMN05421829_11682"/>
<dbReference type="InterPro" id="IPR051829">
    <property type="entry name" value="Multiheme_Cytochr_ET"/>
</dbReference>
<dbReference type="PANTHER" id="PTHR35038:SF6">
    <property type="entry name" value="SURFACE LOCALIZED DECAHEME CYTOCHROME C LIPOPROTEIN"/>
    <property type="match status" value="1"/>
</dbReference>
<feature type="compositionally biased region" description="Basic and acidic residues" evidence="2">
    <location>
        <begin position="85"/>
        <end position="101"/>
    </location>
</feature>
<dbReference type="EMBL" id="FTMD01000016">
    <property type="protein sequence ID" value="SIR46869.1"/>
    <property type="molecule type" value="Genomic_DNA"/>
</dbReference>
<dbReference type="Pfam" id="PF22678">
    <property type="entry name" value="Cytochrom_c_NrfB-like"/>
    <property type="match status" value="1"/>
</dbReference>
<dbReference type="SUPFAM" id="SSF48695">
    <property type="entry name" value="Multiheme cytochromes"/>
    <property type="match status" value="1"/>
</dbReference>
<proteinExistence type="predicted"/>
<dbReference type="Pfam" id="PF09699">
    <property type="entry name" value="Paired_CXXCH_1"/>
    <property type="match status" value="2"/>
</dbReference>
<evidence type="ECO:0000256" key="1">
    <source>
        <dbReference type="ARBA" id="ARBA00022729"/>
    </source>
</evidence>
<evidence type="ECO:0000313" key="7">
    <source>
        <dbReference type="Proteomes" id="UP000186819"/>
    </source>
</evidence>
<dbReference type="PANTHER" id="PTHR35038">
    <property type="entry name" value="DISSIMILATORY SULFITE REDUCTASE SIRA"/>
    <property type="match status" value="1"/>
</dbReference>
<protein>
    <submittedName>
        <fullName evidence="6">Decaheme c-type cytochrome, DmsE family</fullName>
    </submittedName>
</protein>
<keyword evidence="1 3" id="KW-0732">Signal</keyword>
<evidence type="ECO:0000313" key="6">
    <source>
        <dbReference type="EMBL" id="SIR46869.1"/>
    </source>
</evidence>
<dbReference type="AlphaFoldDB" id="A0A1N7B6C5"/>
<name>A0A1N7B6C5_9RHOO</name>
<dbReference type="GO" id="GO:0016491">
    <property type="term" value="F:oxidoreductase activity"/>
    <property type="evidence" value="ECO:0007669"/>
    <property type="project" value="TreeGrafter"/>
</dbReference>
<evidence type="ECO:0000259" key="4">
    <source>
        <dbReference type="Pfam" id="PF09699"/>
    </source>
</evidence>
<dbReference type="Gene3D" id="3.90.10.10">
    <property type="entry name" value="Cytochrome C3"/>
    <property type="match status" value="1"/>
</dbReference>
<dbReference type="NCBIfam" id="TIGR03508">
    <property type="entry name" value="decahem_SO"/>
    <property type="match status" value="1"/>
</dbReference>
<keyword evidence="7" id="KW-1185">Reference proteome</keyword>
<dbReference type="NCBIfam" id="TIGR01905">
    <property type="entry name" value="paired_CXXCH_1"/>
    <property type="match status" value="3"/>
</dbReference>
<feature type="chain" id="PRO_5012998177" evidence="3">
    <location>
        <begin position="25"/>
        <end position="334"/>
    </location>
</feature>
<organism evidence="6 7">
    <name type="scientific">Aromatoleum tolulyticum</name>
    <dbReference type="NCBI Taxonomy" id="34027"/>
    <lineage>
        <taxon>Bacteria</taxon>
        <taxon>Pseudomonadati</taxon>
        <taxon>Pseudomonadota</taxon>
        <taxon>Betaproteobacteria</taxon>
        <taxon>Rhodocyclales</taxon>
        <taxon>Rhodocyclaceae</taxon>
        <taxon>Aromatoleum</taxon>
    </lineage>
</organism>
<dbReference type="InterPro" id="IPR010177">
    <property type="entry name" value="Paired_CXXCH_1"/>
</dbReference>
<feature type="domain" description="Doubled CXXCH motif" evidence="4">
    <location>
        <begin position="228"/>
        <end position="265"/>
    </location>
</feature>
<dbReference type="Gene3D" id="1.10.287.3080">
    <property type="match status" value="1"/>
</dbReference>
<dbReference type="InterPro" id="IPR036280">
    <property type="entry name" value="Multihaem_cyt_sf"/>
</dbReference>
<dbReference type="InterPro" id="IPR020015">
    <property type="entry name" value="Decahaem_cyt-c_DmsE"/>
</dbReference>
<feature type="domain" description="Cytochrome c-type protein NrfB-like" evidence="5">
    <location>
        <begin position="74"/>
        <end position="154"/>
    </location>
</feature>
<dbReference type="InterPro" id="IPR053875">
    <property type="entry name" value="Cytochrom_c_NrfB-like_dom"/>
</dbReference>
<gene>
    <name evidence="6" type="ORF">SAMN05421829_11682</name>
</gene>
<dbReference type="Proteomes" id="UP000186819">
    <property type="component" value="Unassembled WGS sequence"/>
</dbReference>
<feature type="signal peptide" evidence="3">
    <location>
        <begin position="1"/>
        <end position="24"/>
    </location>
</feature>
<evidence type="ECO:0000256" key="3">
    <source>
        <dbReference type="SAM" id="SignalP"/>
    </source>
</evidence>